<protein>
    <submittedName>
        <fullName evidence="2">ATPase</fullName>
    </submittedName>
</protein>
<gene>
    <name evidence="2" type="ORF">BS329_25065</name>
</gene>
<dbReference type="GO" id="GO:0005524">
    <property type="term" value="F:ATP binding"/>
    <property type="evidence" value="ECO:0007669"/>
    <property type="project" value="InterPro"/>
</dbReference>
<dbReference type="InterPro" id="IPR003959">
    <property type="entry name" value="ATPase_AAA_core"/>
</dbReference>
<dbReference type="PANTHER" id="PTHR40396:SF1">
    <property type="entry name" value="ATPASE AAA-TYPE CORE DOMAIN-CONTAINING PROTEIN"/>
    <property type="match status" value="1"/>
</dbReference>
<dbReference type="STRING" id="76021.BS329_25065"/>
<dbReference type="AlphaFoldDB" id="A0A1R0KNV6"/>
<dbReference type="Gene3D" id="3.40.50.300">
    <property type="entry name" value="P-loop containing nucleotide triphosphate hydrolases"/>
    <property type="match status" value="2"/>
</dbReference>
<dbReference type="SUPFAM" id="SSF52540">
    <property type="entry name" value="P-loop containing nucleoside triphosphate hydrolases"/>
    <property type="match status" value="1"/>
</dbReference>
<dbReference type="EMBL" id="MQUQ01000014">
    <property type="protein sequence ID" value="OLZ48483.1"/>
    <property type="molecule type" value="Genomic_DNA"/>
</dbReference>
<dbReference type="InterPro" id="IPR014555">
    <property type="entry name" value="RecF-like"/>
</dbReference>
<evidence type="ECO:0000313" key="2">
    <source>
        <dbReference type="EMBL" id="OLZ48483.1"/>
    </source>
</evidence>
<dbReference type="PANTHER" id="PTHR40396">
    <property type="entry name" value="ATPASE-LIKE PROTEIN"/>
    <property type="match status" value="1"/>
</dbReference>
<evidence type="ECO:0000259" key="1">
    <source>
        <dbReference type="Pfam" id="PF13304"/>
    </source>
</evidence>
<dbReference type="Proteomes" id="UP000187486">
    <property type="component" value="Unassembled WGS sequence"/>
</dbReference>
<keyword evidence="3" id="KW-1185">Reference proteome</keyword>
<dbReference type="OrthoDB" id="104167at2"/>
<reference evidence="2 3" key="1">
    <citation type="submission" date="2016-01" db="EMBL/GenBank/DDBJ databases">
        <title>Amycolatopsis coloradensis genome sequencing and assembly.</title>
        <authorList>
            <person name="Mayilraj S."/>
        </authorList>
    </citation>
    <scope>NUCLEOTIDE SEQUENCE [LARGE SCALE GENOMIC DNA]</scope>
    <source>
        <strain evidence="2 3">DSM 44225</strain>
    </source>
</reference>
<dbReference type="PIRSF" id="PIRSF029347">
    <property type="entry name" value="RecF"/>
    <property type="match status" value="1"/>
</dbReference>
<evidence type="ECO:0000313" key="3">
    <source>
        <dbReference type="Proteomes" id="UP000187486"/>
    </source>
</evidence>
<feature type="domain" description="ATPase AAA-type core" evidence="1">
    <location>
        <begin position="33"/>
        <end position="339"/>
    </location>
</feature>
<dbReference type="Pfam" id="PF13304">
    <property type="entry name" value="AAA_21"/>
    <property type="match status" value="1"/>
</dbReference>
<dbReference type="RefSeq" id="WP_076163699.1">
    <property type="nucleotide sequence ID" value="NZ_JBEZVB010000011.1"/>
</dbReference>
<accession>A0A1R0KNV6</accession>
<proteinExistence type="predicted"/>
<dbReference type="GO" id="GO:0016887">
    <property type="term" value="F:ATP hydrolysis activity"/>
    <property type="evidence" value="ECO:0007669"/>
    <property type="project" value="InterPro"/>
</dbReference>
<name>A0A1R0KNV6_9PSEU</name>
<sequence length="400" mass="45034">MAAQSRSKPSIERLHIRNYRVLKDVTFEKLTPLTVLFGPNGSGKSTVFDVFAFLHEAFSTNLRRAWDARNRIAEIRSRGAEGPVQFELKYRDPDSGRLITYVLAIDEEGGSPVVVSELLRWTTNPAQGRPREILNFSRGEGAVYDERANEKLIETLDSPDLLAVSSLGQLSRYPQVAALRRFITGWYLSYLNIDHVRQQPMSGPQERLSVTGDNLANVIQYLGDRHQDRLATIFDVLGQRVPSLERVDSEQMPDGRLLLRLKDRPFDTPVLARFISDGTLKLLAYLTVLFDPAPAPIIGIEEPENQLHPKLLYPLAEEVRGASARSQLLVTTHSPYFADALYPDEMWALYRDEDGFTRCARASRNKRLMAMVDAGGMLGNLWMEGYFGLGDPLTRSGRPA</sequence>
<comment type="caution">
    <text evidence="2">The sequence shown here is derived from an EMBL/GenBank/DDBJ whole genome shotgun (WGS) entry which is preliminary data.</text>
</comment>
<dbReference type="InterPro" id="IPR027417">
    <property type="entry name" value="P-loop_NTPase"/>
</dbReference>
<organism evidence="2 3">
    <name type="scientific">Amycolatopsis coloradensis</name>
    <dbReference type="NCBI Taxonomy" id="76021"/>
    <lineage>
        <taxon>Bacteria</taxon>
        <taxon>Bacillati</taxon>
        <taxon>Actinomycetota</taxon>
        <taxon>Actinomycetes</taxon>
        <taxon>Pseudonocardiales</taxon>
        <taxon>Pseudonocardiaceae</taxon>
        <taxon>Amycolatopsis</taxon>
    </lineage>
</organism>